<evidence type="ECO:0000313" key="10">
    <source>
        <dbReference type="Proteomes" id="UP001642720"/>
    </source>
</evidence>
<accession>A0ABY2HDI9</accession>
<proteinExistence type="predicted"/>
<keyword evidence="2" id="KW-0479">Metal-binding</keyword>
<keyword evidence="10" id="KW-1185">Reference proteome</keyword>
<keyword evidence="3" id="KW-0805">Transcription regulation</keyword>
<keyword evidence="6" id="KW-0539">Nucleus</keyword>
<dbReference type="InterPro" id="IPR001138">
    <property type="entry name" value="Zn2Cys6_DnaBD"/>
</dbReference>
<protein>
    <submittedName>
        <fullName evidence="9">Asperfuranone cluster transcription factor</fullName>
    </submittedName>
</protein>
<dbReference type="CDD" id="cd00067">
    <property type="entry name" value="GAL4"/>
    <property type="match status" value="1"/>
</dbReference>
<comment type="caution">
    <text evidence="9">The sequence shown here is derived from an EMBL/GenBank/DDBJ whole genome shotgun (WGS) entry which is preliminary data.</text>
</comment>
<dbReference type="PANTHER" id="PTHR47338:SF3">
    <property type="entry name" value="C6 FINGER DOMAIN TRANSCRIPTION FACTOR DBAA-RELATED"/>
    <property type="match status" value="1"/>
</dbReference>
<dbReference type="Proteomes" id="UP001642720">
    <property type="component" value="Unassembled WGS sequence"/>
</dbReference>
<organism evidence="9 10">
    <name type="scientific">Trichoderma ghanense</name>
    <dbReference type="NCBI Taxonomy" id="65468"/>
    <lineage>
        <taxon>Eukaryota</taxon>
        <taxon>Fungi</taxon>
        <taxon>Dikarya</taxon>
        <taxon>Ascomycota</taxon>
        <taxon>Pezizomycotina</taxon>
        <taxon>Sordariomycetes</taxon>
        <taxon>Hypocreomycetidae</taxon>
        <taxon>Hypocreales</taxon>
        <taxon>Hypocreaceae</taxon>
        <taxon>Trichoderma</taxon>
    </lineage>
</organism>
<keyword evidence="5" id="KW-0804">Transcription</keyword>
<evidence type="ECO:0000256" key="2">
    <source>
        <dbReference type="ARBA" id="ARBA00022723"/>
    </source>
</evidence>
<evidence type="ECO:0000256" key="5">
    <source>
        <dbReference type="ARBA" id="ARBA00023163"/>
    </source>
</evidence>
<feature type="compositionally biased region" description="Polar residues" evidence="7">
    <location>
        <begin position="1"/>
        <end position="17"/>
    </location>
</feature>
<dbReference type="PROSITE" id="PS50048">
    <property type="entry name" value="ZN2_CY6_FUNGAL_2"/>
    <property type="match status" value="1"/>
</dbReference>
<dbReference type="PROSITE" id="PS00463">
    <property type="entry name" value="ZN2_CY6_FUNGAL_1"/>
    <property type="match status" value="1"/>
</dbReference>
<evidence type="ECO:0000259" key="8">
    <source>
        <dbReference type="PROSITE" id="PS50048"/>
    </source>
</evidence>
<evidence type="ECO:0000256" key="4">
    <source>
        <dbReference type="ARBA" id="ARBA00023125"/>
    </source>
</evidence>
<dbReference type="Gene3D" id="4.10.240.10">
    <property type="entry name" value="Zn(2)-C6 fungal-type DNA-binding domain"/>
    <property type="match status" value="1"/>
</dbReference>
<feature type="region of interest" description="Disordered" evidence="7">
    <location>
        <begin position="90"/>
        <end position="112"/>
    </location>
</feature>
<gene>
    <name evidence="9" type="ORF">CCMA1212_002665</name>
</gene>
<dbReference type="SMART" id="SM00066">
    <property type="entry name" value="GAL4"/>
    <property type="match status" value="1"/>
</dbReference>
<dbReference type="CDD" id="cd12148">
    <property type="entry name" value="fungal_TF_MHR"/>
    <property type="match status" value="1"/>
</dbReference>
<evidence type="ECO:0000256" key="1">
    <source>
        <dbReference type="ARBA" id="ARBA00004123"/>
    </source>
</evidence>
<sequence>MVSSNTATTTGESTRQQPGLACEECRRRKARCDRVRPKCGICADSGRNCVVLDKRSQRGPKKGQLKDLRSRLMLLEQRLVGQNDFVNIPQERDSLGCPTPSEKVSPEGDLVSSSASTDIGLDTCMGSAAGAFALFGSASGSDKMPPLTPDLTTATTATSMAACICKGWQTEPGMFSTSPFPHIPLTPQSAAAPSRMPSMSLAAADPVMSDVVLMELDLLYFERVHPFAPMVHKRRYYAWASDSKASPARTALRSAMRTIASAMSPQFCDIGQVMYASTRRMLETQDACPETGLPWMTRLKPPHEQQKIEHERVQAWLLLAYYDVLRKSEHQAFITARRAFRLLRLSGLCEMDIDAYSSSGQGHVATCTPPAETSWNMQMCSSENDADEAGLQQDWICVEEKRRTVWSAFLLDRLSTMVNDQPTMLMEEAFYARLPMPEAEFQSGAQEPLSQMGFLVEATDGNKAGNGINALPPFAHCVVVANLFARCMTHCKMAMQSPPMSAPEAHDFWIRHQWLASAASNACESAATRCDPMLVFTRILAYSASLSLCSTANATSWQTLDHHLMAMACKPAAHQAASEAVRIIKTAPRIAFFKMHPFFPNAIALVTSFLNADVPYLPSTRGSNAMDTVQERQDAVNELLAALRRLSQVNNLAAELLCKLELDIGQTASDGSVSQFDQGDGSWT</sequence>
<dbReference type="InterPro" id="IPR036864">
    <property type="entry name" value="Zn2-C6_fun-type_DNA-bd_sf"/>
</dbReference>
<dbReference type="GeneID" id="300574492"/>
<evidence type="ECO:0000313" key="9">
    <source>
        <dbReference type="EMBL" id="TFB05395.1"/>
    </source>
</evidence>
<dbReference type="InterPro" id="IPR050815">
    <property type="entry name" value="TF_fung"/>
</dbReference>
<evidence type="ECO:0000256" key="3">
    <source>
        <dbReference type="ARBA" id="ARBA00023015"/>
    </source>
</evidence>
<evidence type="ECO:0000256" key="6">
    <source>
        <dbReference type="ARBA" id="ARBA00023242"/>
    </source>
</evidence>
<feature type="region of interest" description="Disordered" evidence="7">
    <location>
        <begin position="1"/>
        <end position="20"/>
    </location>
</feature>
<comment type="subcellular location">
    <subcellularLocation>
        <location evidence="1">Nucleus</location>
    </subcellularLocation>
</comment>
<dbReference type="Pfam" id="PF00172">
    <property type="entry name" value="Zn_clus"/>
    <property type="match status" value="1"/>
</dbReference>
<evidence type="ECO:0000256" key="7">
    <source>
        <dbReference type="SAM" id="MobiDB-lite"/>
    </source>
</evidence>
<dbReference type="PANTHER" id="PTHR47338">
    <property type="entry name" value="ZN(II)2CYS6 TRANSCRIPTION FACTOR (EUROFUNG)-RELATED"/>
    <property type="match status" value="1"/>
</dbReference>
<dbReference type="EMBL" id="PPTA01000003">
    <property type="protein sequence ID" value="TFB05395.1"/>
    <property type="molecule type" value="Genomic_DNA"/>
</dbReference>
<dbReference type="RefSeq" id="XP_073561596.1">
    <property type="nucleotide sequence ID" value="XM_073700042.1"/>
</dbReference>
<name>A0ABY2HDI9_9HYPO</name>
<dbReference type="SUPFAM" id="SSF57701">
    <property type="entry name" value="Zn2/Cys6 DNA-binding domain"/>
    <property type="match status" value="1"/>
</dbReference>
<reference evidence="9 10" key="1">
    <citation type="submission" date="2018-01" db="EMBL/GenBank/DDBJ databases">
        <title>Genome characterization of the sugarcane-associated fungus Trichoderma ghanense CCMA-1212 and their application in lignocelulose bioconversion.</title>
        <authorList>
            <person name="Steindorff A.S."/>
            <person name="Mendes T.D."/>
            <person name="Vilela E.S.D."/>
            <person name="Rodrigues D.S."/>
            <person name="Formighieri E.F."/>
            <person name="Melo I.S."/>
            <person name="Favaro L.C.L."/>
        </authorList>
    </citation>
    <scope>NUCLEOTIDE SEQUENCE [LARGE SCALE GENOMIC DNA]</scope>
    <source>
        <strain evidence="9 10">CCMA-1212</strain>
    </source>
</reference>
<dbReference type="InterPro" id="IPR007219">
    <property type="entry name" value="XnlR_reg_dom"/>
</dbReference>
<feature type="domain" description="Zn(2)-C6 fungal-type" evidence="8">
    <location>
        <begin position="21"/>
        <end position="51"/>
    </location>
</feature>
<dbReference type="Pfam" id="PF04082">
    <property type="entry name" value="Fungal_trans"/>
    <property type="match status" value="1"/>
</dbReference>
<keyword evidence="4" id="KW-0238">DNA-binding</keyword>